<evidence type="ECO:0000256" key="1">
    <source>
        <dbReference type="SAM" id="MobiDB-lite"/>
    </source>
</evidence>
<organism evidence="3 4">
    <name type="scientific">Lecanosticta acicola</name>
    <dbReference type="NCBI Taxonomy" id="111012"/>
    <lineage>
        <taxon>Eukaryota</taxon>
        <taxon>Fungi</taxon>
        <taxon>Dikarya</taxon>
        <taxon>Ascomycota</taxon>
        <taxon>Pezizomycotina</taxon>
        <taxon>Dothideomycetes</taxon>
        <taxon>Dothideomycetidae</taxon>
        <taxon>Mycosphaerellales</taxon>
        <taxon>Mycosphaerellaceae</taxon>
        <taxon>Lecanosticta</taxon>
    </lineage>
</organism>
<gene>
    <name evidence="3" type="ORF">LECACI_7A007753</name>
</gene>
<keyword evidence="4" id="KW-1185">Reference proteome</keyword>
<sequence>MIVSSLLLTTGILLYAFAGCQASSAQIPLTESQKPDTEDAISPLNFSSSAPLIFHSTFALLQQWPQSFFPNGHIIAPCTIPKNTNLYHAHPNASFPPSPEWFALDSAMAYSILGMGDDAHMLTFRTTKDVKCILFDGTSAALMDDGSMDSQMLLIHNNSENVLGNIRFGRPPGKRPPGKRPPYGDQPPRGPGGNWSNFNPLQPEYDRATGLCDFIREKDLGGLGWGYEGIVRMNAAFEVIWCNFSSPSARLVSWLNVSSPTYEGLDRSWSALDSKFDTTDEPEPPPRPPRPGGPRGGRQSQHQPFLPRTAYAWFYAAAKAYGFVGGVPGRGEARVKIDSCGLFTFYDPSLEHQTQVRIQRERGLLNLTEDGYWSAPSDQETRHLGLQKLTRRRRYQRATNVSVSDGLRMRHNVETSLRDTLKNHDRTCSGLDWVAISQQTVADYSSELYDLRNLLSNNTDLSNATDVRHWLIYLRGAAHQLAMPFYEYPLYDNTSLNQAFSISTVESQEALERCKAQHAPFAAGNELSRSEQLTHQSVSEVISAICNTTIALFLALEPIWLANFNNISSPPSTIPQDLQTHIRRTKTYHLQRIEELMAWLGWAEQWTSCNPGCAVGQVCAIPIWPVMGVGHFSGGKFGYESPEEAEQSLFHGRCVDAQHVGGEEVW</sequence>
<reference evidence="3" key="1">
    <citation type="submission" date="2023-11" db="EMBL/GenBank/DDBJ databases">
        <authorList>
            <person name="Alioto T."/>
            <person name="Alioto T."/>
            <person name="Gomez Garrido J."/>
        </authorList>
    </citation>
    <scope>NUCLEOTIDE SEQUENCE</scope>
</reference>
<proteinExistence type="predicted"/>
<evidence type="ECO:0000256" key="2">
    <source>
        <dbReference type="SAM" id="SignalP"/>
    </source>
</evidence>
<name>A0AAI8Z4M4_9PEZI</name>
<keyword evidence="2" id="KW-0732">Signal</keyword>
<dbReference type="PANTHER" id="PTHR35204:SF1">
    <property type="entry name" value="ENTEROTOXIN"/>
    <property type="match status" value="1"/>
</dbReference>
<feature type="chain" id="PRO_5042542298" evidence="2">
    <location>
        <begin position="23"/>
        <end position="666"/>
    </location>
</feature>
<comment type="caution">
    <text evidence="3">The sequence shown here is derived from an EMBL/GenBank/DDBJ whole genome shotgun (WGS) entry which is preliminary data.</text>
</comment>
<dbReference type="PANTHER" id="PTHR35204">
    <property type="entry name" value="YALI0A21131P"/>
    <property type="match status" value="1"/>
</dbReference>
<evidence type="ECO:0000313" key="4">
    <source>
        <dbReference type="Proteomes" id="UP001296104"/>
    </source>
</evidence>
<evidence type="ECO:0000313" key="3">
    <source>
        <dbReference type="EMBL" id="CAK4032595.1"/>
    </source>
</evidence>
<protein>
    <submittedName>
        <fullName evidence="3">Uncharacterized protein</fullName>
    </submittedName>
</protein>
<accession>A0AAI8Z4M4</accession>
<feature type="region of interest" description="Disordered" evidence="1">
    <location>
        <begin position="274"/>
        <end position="302"/>
    </location>
</feature>
<dbReference type="AlphaFoldDB" id="A0AAI8Z4M4"/>
<dbReference type="InterPro" id="IPR038921">
    <property type="entry name" value="YOR389W-like"/>
</dbReference>
<dbReference type="EMBL" id="CAVMBE010000066">
    <property type="protein sequence ID" value="CAK4032595.1"/>
    <property type="molecule type" value="Genomic_DNA"/>
</dbReference>
<dbReference type="Proteomes" id="UP001296104">
    <property type="component" value="Unassembled WGS sequence"/>
</dbReference>
<feature type="signal peptide" evidence="2">
    <location>
        <begin position="1"/>
        <end position="22"/>
    </location>
</feature>
<feature type="region of interest" description="Disordered" evidence="1">
    <location>
        <begin position="165"/>
        <end position="200"/>
    </location>
</feature>